<dbReference type="GO" id="GO:0008168">
    <property type="term" value="F:methyltransferase activity"/>
    <property type="evidence" value="ECO:0007669"/>
    <property type="project" value="UniProtKB-KW"/>
</dbReference>
<proteinExistence type="predicted"/>
<evidence type="ECO:0000259" key="3">
    <source>
        <dbReference type="Pfam" id="PF13649"/>
    </source>
</evidence>
<gene>
    <name evidence="4" type="ORF">HG542_15115</name>
</gene>
<dbReference type="GO" id="GO:0032259">
    <property type="term" value="P:methylation"/>
    <property type="evidence" value="ECO:0007669"/>
    <property type="project" value="UniProtKB-KW"/>
</dbReference>
<dbReference type="PANTHER" id="PTHR43861">
    <property type="entry name" value="TRANS-ACONITATE 2-METHYLTRANSFERASE-RELATED"/>
    <property type="match status" value="1"/>
</dbReference>
<dbReference type="SUPFAM" id="SSF53335">
    <property type="entry name" value="S-adenosyl-L-methionine-dependent methyltransferases"/>
    <property type="match status" value="1"/>
</dbReference>
<dbReference type="InterPro" id="IPR041698">
    <property type="entry name" value="Methyltransf_25"/>
</dbReference>
<keyword evidence="5" id="KW-1185">Reference proteome</keyword>
<keyword evidence="2 4" id="KW-0808">Transferase</keyword>
<dbReference type="GO" id="GO:0017000">
    <property type="term" value="P:antibiotic biosynthetic process"/>
    <property type="evidence" value="ECO:0007669"/>
    <property type="project" value="UniProtKB-ARBA"/>
</dbReference>
<dbReference type="RefSeq" id="WP_171081643.1">
    <property type="nucleotide sequence ID" value="NZ_JABBXF010000031.1"/>
</dbReference>
<dbReference type="Pfam" id="PF13649">
    <property type="entry name" value="Methyltransf_25"/>
    <property type="match status" value="1"/>
</dbReference>
<comment type="caution">
    <text evidence="4">The sequence shown here is derived from an EMBL/GenBank/DDBJ whole genome shotgun (WGS) entry which is preliminary data.</text>
</comment>
<dbReference type="Proteomes" id="UP000587462">
    <property type="component" value="Unassembled WGS sequence"/>
</dbReference>
<feature type="non-terminal residue" evidence="4">
    <location>
        <position position="231"/>
    </location>
</feature>
<protein>
    <submittedName>
        <fullName evidence="4">Methyltransferase domain-containing protein</fullName>
    </submittedName>
</protein>
<dbReference type="Gene3D" id="3.40.50.150">
    <property type="entry name" value="Vaccinia Virus protein VP39"/>
    <property type="match status" value="1"/>
</dbReference>
<keyword evidence="1 4" id="KW-0489">Methyltransferase</keyword>
<dbReference type="PANTHER" id="PTHR43861:SF1">
    <property type="entry name" value="TRANS-ACONITATE 2-METHYLTRANSFERASE"/>
    <property type="match status" value="1"/>
</dbReference>
<sequence>MTAPSHLQTTQAFYDAIATEYAERYKNELAGNPLDRAVLAAFAERARGRAAGPVADLGCGPGRVTAHLHTLGLDVFGVDLSPAMVALARREHPGLRFDEGSLTALEPADGTLGGIVAWYSLIHTPQEELPAVFAEFHRVLAPGGHLLVAFQAGDEPLHIPGPFGHAVSLDFNRLSPDRITALLREAGFTLHATTLREPEGGERVRQAYLMACKPERPWRYGRAAAPVVGAA</sequence>
<evidence type="ECO:0000256" key="1">
    <source>
        <dbReference type="ARBA" id="ARBA00022603"/>
    </source>
</evidence>
<evidence type="ECO:0000313" key="5">
    <source>
        <dbReference type="Proteomes" id="UP000587462"/>
    </source>
</evidence>
<dbReference type="EMBL" id="JABBXF010000031">
    <property type="protein sequence ID" value="NVK78993.1"/>
    <property type="molecule type" value="Genomic_DNA"/>
</dbReference>
<dbReference type="CDD" id="cd02440">
    <property type="entry name" value="AdoMet_MTases"/>
    <property type="match status" value="1"/>
</dbReference>
<reference evidence="4 5" key="1">
    <citation type="submission" date="2020-04" db="EMBL/GenBank/DDBJ databases">
        <title>Draft Genome Sequence of Streptomyces morookaense DSM 40503, an 8-azaguanine-producing strain.</title>
        <authorList>
            <person name="Qi J."/>
            <person name="Gao J.-M."/>
        </authorList>
    </citation>
    <scope>NUCLEOTIDE SEQUENCE [LARGE SCALE GENOMIC DNA]</scope>
    <source>
        <strain evidence="4 5">DSM 40503</strain>
    </source>
</reference>
<accession>A0A7Y7E7H6</accession>
<dbReference type="InterPro" id="IPR029063">
    <property type="entry name" value="SAM-dependent_MTases_sf"/>
</dbReference>
<evidence type="ECO:0000256" key="2">
    <source>
        <dbReference type="ARBA" id="ARBA00022679"/>
    </source>
</evidence>
<organism evidence="4 5">
    <name type="scientific">Streptomyces morookaense</name>
    <name type="common">Streptoverticillium morookaense</name>
    <dbReference type="NCBI Taxonomy" id="1970"/>
    <lineage>
        <taxon>Bacteria</taxon>
        <taxon>Bacillati</taxon>
        <taxon>Actinomycetota</taxon>
        <taxon>Actinomycetes</taxon>
        <taxon>Kitasatosporales</taxon>
        <taxon>Streptomycetaceae</taxon>
        <taxon>Streptomyces</taxon>
    </lineage>
</organism>
<name>A0A7Y7E7H6_STRMO</name>
<feature type="domain" description="Methyltransferase" evidence="3">
    <location>
        <begin position="54"/>
        <end position="144"/>
    </location>
</feature>
<dbReference type="AlphaFoldDB" id="A0A7Y7E7H6"/>
<evidence type="ECO:0000313" key="4">
    <source>
        <dbReference type="EMBL" id="NVK78993.1"/>
    </source>
</evidence>